<accession>A0ABP6TCB9</accession>
<protein>
    <submittedName>
        <fullName evidence="1">SAM-dependent methyltransferase</fullName>
    </submittedName>
</protein>
<evidence type="ECO:0000313" key="2">
    <source>
        <dbReference type="Proteomes" id="UP001501676"/>
    </source>
</evidence>
<dbReference type="Pfam" id="PF04672">
    <property type="entry name" value="Methyltransf_19"/>
    <property type="match status" value="1"/>
</dbReference>
<proteinExistence type="predicted"/>
<dbReference type="InterPro" id="IPR006764">
    <property type="entry name" value="SAM_dep_MeTrfase_SAV2177_type"/>
</dbReference>
<reference evidence="2" key="1">
    <citation type="journal article" date="2019" name="Int. J. Syst. Evol. Microbiol.">
        <title>The Global Catalogue of Microorganisms (GCM) 10K type strain sequencing project: providing services to taxonomists for standard genome sequencing and annotation.</title>
        <authorList>
            <consortium name="The Broad Institute Genomics Platform"/>
            <consortium name="The Broad Institute Genome Sequencing Center for Infectious Disease"/>
            <person name="Wu L."/>
            <person name="Ma J."/>
        </authorList>
    </citation>
    <scope>NUCLEOTIDE SEQUENCE [LARGE SCALE GENOMIC DNA]</scope>
    <source>
        <strain evidence="2">JCM 9458</strain>
    </source>
</reference>
<evidence type="ECO:0000313" key="1">
    <source>
        <dbReference type="EMBL" id="GAA3399206.1"/>
    </source>
</evidence>
<dbReference type="CDD" id="cd02440">
    <property type="entry name" value="AdoMet_MTases"/>
    <property type="match status" value="1"/>
</dbReference>
<name>A0ABP6TCB9_9ACTN</name>
<dbReference type="Gene3D" id="3.40.50.150">
    <property type="entry name" value="Vaccinia Virus protein VP39"/>
    <property type="match status" value="1"/>
</dbReference>
<dbReference type="RefSeq" id="WP_345734000.1">
    <property type="nucleotide sequence ID" value="NZ_BAAAYN010000119.1"/>
</dbReference>
<dbReference type="EMBL" id="BAAAYN010000119">
    <property type="protein sequence ID" value="GAA3399206.1"/>
    <property type="molecule type" value="Genomic_DNA"/>
</dbReference>
<dbReference type="PIRSF" id="PIRSF017393">
    <property type="entry name" value="MTase_SAV2177"/>
    <property type="match status" value="1"/>
</dbReference>
<gene>
    <name evidence="1" type="ORF">GCM10020369_84480</name>
</gene>
<keyword evidence="2" id="KW-1185">Reference proteome</keyword>
<dbReference type="InterPro" id="IPR029063">
    <property type="entry name" value="SAM-dependent_MTases_sf"/>
</dbReference>
<sequence>MDRPDWVSDTVDPDQPSAARMYDYYLGGSHNFASDREMARKALALFPDGQLAAQANRAFLHRGVRYLLDQGIRQFLDLGSGIPTAGNVHEVAPDATVVYVDLDPVAVAHSEAILADVDRAGIVHADIRRTQDVLDAPVTQRMLDFSQPIGLLTVAVLHFIGSDDEAADIVSTFRDALPTGSGLVLAHATMDGREEEMKRIEEIYKGSANPATTRSYAQVERFLAGWDLVEPGLTWAVQWKPDWPDEADRDPSWCGNYGAVGWKR</sequence>
<comment type="caution">
    <text evidence="1">The sequence shown here is derived from an EMBL/GenBank/DDBJ whole genome shotgun (WGS) entry which is preliminary data.</text>
</comment>
<dbReference type="SUPFAM" id="SSF53335">
    <property type="entry name" value="S-adenosyl-L-methionine-dependent methyltransferases"/>
    <property type="match status" value="1"/>
</dbReference>
<organism evidence="1 2">
    <name type="scientific">Cryptosporangium minutisporangium</name>
    <dbReference type="NCBI Taxonomy" id="113569"/>
    <lineage>
        <taxon>Bacteria</taxon>
        <taxon>Bacillati</taxon>
        <taxon>Actinomycetota</taxon>
        <taxon>Actinomycetes</taxon>
        <taxon>Cryptosporangiales</taxon>
        <taxon>Cryptosporangiaceae</taxon>
        <taxon>Cryptosporangium</taxon>
    </lineage>
</organism>
<keyword evidence="1" id="KW-0808">Transferase</keyword>
<dbReference type="GO" id="GO:0032259">
    <property type="term" value="P:methylation"/>
    <property type="evidence" value="ECO:0007669"/>
    <property type="project" value="UniProtKB-KW"/>
</dbReference>
<keyword evidence="1" id="KW-0489">Methyltransferase</keyword>
<dbReference type="Proteomes" id="UP001501676">
    <property type="component" value="Unassembled WGS sequence"/>
</dbReference>
<dbReference type="GO" id="GO:0008168">
    <property type="term" value="F:methyltransferase activity"/>
    <property type="evidence" value="ECO:0007669"/>
    <property type="project" value="UniProtKB-KW"/>
</dbReference>